<evidence type="ECO:0000313" key="2">
    <source>
        <dbReference type="Proteomes" id="UP000095229"/>
    </source>
</evidence>
<proteinExistence type="predicted"/>
<dbReference type="Proteomes" id="UP000095229">
    <property type="component" value="Unassembled WGS sequence"/>
</dbReference>
<accession>A0A1E5JWM2</accession>
<dbReference type="AlphaFoldDB" id="A0A1E5JWM2"/>
<evidence type="ECO:0000313" key="1">
    <source>
        <dbReference type="EMBL" id="OEH48929.1"/>
    </source>
</evidence>
<organism evidence="1 2">
    <name type="scientific">Legionella parisiensis</name>
    <dbReference type="NCBI Taxonomy" id="45071"/>
    <lineage>
        <taxon>Bacteria</taxon>
        <taxon>Pseudomonadati</taxon>
        <taxon>Pseudomonadota</taxon>
        <taxon>Gammaproteobacteria</taxon>
        <taxon>Legionellales</taxon>
        <taxon>Legionellaceae</taxon>
        <taxon>Legionella</taxon>
    </lineage>
</organism>
<comment type="caution">
    <text evidence="1">The sequence shown here is derived from an EMBL/GenBank/DDBJ whole genome shotgun (WGS) entry which is preliminary data.</text>
</comment>
<sequence length="229" mass="25496">MGLEGCVAIIIADKKGNVSLTHVDADTELSFIKDEIAFMDGECTIDIIKKTGKGALDLKVLMALDEMGFSQIPGSNKKKVLESNEGTVLYNHLKDAPQVFSFNDFKEIATPGSTPKETNKLFTLGYSVETCTADPLRFQLRVYSRQLNQALSSKSTALPVLVHDSSGWLETEMKIDKEVELILNKGEIQHQLFFQSSKMQSLNYVLPRHTSLVKHLESQEKKLSSEISL</sequence>
<dbReference type="PATRIC" id="fig|45071.7.peg.79"/>
<gene>
    <name evidence="1" type="ORF">lpari_00074</name>
</gene>
<reference evidence="1 2" key="1">
    <citation type="submission" date="2016-02" db="EMBL/GenBank/DDBJ databases">
        <title>Secondary metabolites in Legionella.</title>
        <authorList>
            <person name="Tobias N.J."/>
            <person name="Bode H.B."/>
        </authorList>
    </citation>
    <scope>NUCLEOTIDE SEQUENCE [LARGE SCALE GENOMIC DNA]</scope>
    <source>
        <strain evidence="1 2">DSM 19216</strain>
    </source>
</reference>
<dbReference type="EMBL" id="LSOG01000002">
    <property type="protein sequence ID" value="OEH48929.1"/>
    <property type="molecule type" value="Genomic_DNA"/>
</dbReference>
<name>A0A1E5JWM2_9GAMM</name>
<protein>
    <submittedName>
        <fullName evidence="1">Uncharacterized protein</fullName>
    </submittedName>
</protein>
<keyword evidence="2" id="KW-1185">Reference proteome</keyword>